<name>A0AAV1KXY1_9NEOP</name>
<evidence type="ECO:0000313" key="3">
    <source>
        <dbReference type="Proteomes" id="UP001314205"/>
    </source>
</evidence>
<feature type="domain" description="PiggyBac transposable element-derived protein" evidence="1">
    <location>
        <begin position="1"/>
        <end position="137"/>
    </location>
</feature>
<protein>
    <recommendedName>
        <fullName evidence="1">PiggyBac transposable element-derived protein domain-containing protein</fullName>
    </recommendedName>
</protein>
<accession>A0AAV1KXY1</accession>
<dbReference type="PANTHER" id="PTHR46599">
    <property type="entry name" value="PIGGYBAC TRANSPOSABLE ELEMENT-DERIVED PROTEIN 4"/>
    <property type="match status" value="1"/>
</dbReference>
<dbReference type="PANTHER" id="PTHR46599:SF6">
    <property type="entry name" value="DUAL SPECIFICITY PHOSPHATASE 26"/>
    <property type="match status" value="1"/>
</dbReference>
<dbReference type="InterPro" id="IPR029526">
    <property type="entry name" value="PGBD"/>
</dbReference>
<evidence type="ECO:0000313" key="2">
    <source>
        <dbReference type="EMBL" id="CAK1587951.1"/>
    </source>
</evidence>
<gene>
    <name evidence="2" type="ORF">PARMNEM_LOCUS8651</name>
</gene>
<dbReference type="Pfam" id="PF13843">
    <property type="entry name" value="DDE_Tnp_1_7"/>
    <property type="match status" value="1"/>
</dbReference>
<reference evidence="2 3" key="1">
    <citation type="submission" date="2023-11" db="EMBL/GenBank/DDBJ databases">
        <authorList>
            <person name="Hedman E."/>
            <person name="Englund M."/>
            <person name="Stromberg M."/>
            <person name="Nyberg Akerstrom W."/>
            <person name="Nylinder S."/>
            <person name="Jareborg N."/>
            <person name="Kallberg Y."/>
            <person name="Kronander E."/>
        </authorList>
    </citation>
    <scope>NUCLEOTIDE SEQUENCE [LARGE SCALE GENOMIC DNA]</scope>
</reference>
<proteinExistence type="predicted"/>
<comment type="caution">
    <text evidence="2">The sequence shown here is derived from an EMBL/GenBank/DDBJ whole genome shotgun (WGS) entry which is preliminary data.</text>
</comment>
<evidence type="ECO:0000259" key="1">
    <source>
        <dbReference type="Pfam" id="PF13843"/>
    </source>
</evidence>
<dbReference type="Proteomes" id="UP001314205">
    <property type="component" value="Unassembled WGS sequence"/>
</dbReference>
<keyword evidence="3" id="KW-1185">Reference proteome</keyword>
<dbReference type="AlphaFoldDB" id="A0AAV1KXY1"/>
<organism evidence="2 3">
    <name type="scientific">Parnassius mnemosyne</name>
    <name type="common">clouded apollo</name>
    <dbReference type="NCBI Taxonomy" id="213953"/>
    <lineage>
        <taxon>Eukaryota</taxon>
        <taxon>Metazoa</taxon>
        <taxon>Ecdysozoa</taxon>
        <taxon>Arthropoda</taxon>
        <taxon>Hexapoda</taxon>
        <taxon>Insecta</taxon>
        <taxon>Pterygota</taxon>
        <taxon>Neoptera</taxon>
        <taxon>Endopterygota</taxon>
        <taxon>Lepidoptera</taxon>
        <taxon>Glossata</taxon>
        <taxon>Ditrysia</taxon>
        <taxon>Papilionoidea</taxon>
        <taxon>Papilionidae</taxon>
        <taxon>Parnassiinae</taxon>
        <taxon>Parnassini</taxon>
        <taxon>Parnassius</taxon>
        <taxon>Driopa</taxon>
    </lineage>
</organism>
<dbReference type="EMBL" id="CAVLGL010000082">
    <property type="protein sequence ID" value="CAK1587951.1"/>
    <property type="molecule type" value="Genomic_DNA"/>
</dbReference>
<sequence length="216" mass="24680">MDNWFTSVPLAHQLLKEPYKLTIVGTLRANKREIPPAILDIKERLIGSSMFCYDKQSTIVSYKPKHNKNVLLLSTTHGNGTIAPSGKPDIIEFYNSTKGAVDTFDQMCSGMSCSRKTQRWPLCYFYGMLNMAIINSYVIYVHNNVKQGKKPASRRCFTKDVSVKMTEPWLRKRREMPTLRRCLKRKIAEVLNETPISDTPGPSRTQKAFVITKSVE</sequence>